<evidence type="ECO:0000313" key="1">
    <source>
        <dbReference type="EMBL" id="CAK9063905.1"/>
    </source>
</evidence>
<keyword evidence="2" id="KW-1185">Reference proteome</keyword>
<dbReference type="EMBL" id="CAXAMN010021830">
    <property type="protein sequence ID" value="CAK9063905.1"/>
    <property type="molecule type" value="Genomic_DNA"/>
</dbReference>
<gene>
    <name evidence="1" type="ORF">CCMP2556_LOCUS31388</name>
</gene>
<accession>A0ABP0NN84</accession>
<sequence>MTTVQPAWLQEPATHFRLCEDLGMDASVNLVGPQRAFAVKGWNRCLALLGVCFCGFTTPALIEARSFRTIYANSVEPDICRVVNTNRGVTCSTVGIRRRPNAFNIVWQLELLIRSGMSEQNAIISLENYESAAQVASVYSLGKQESQAAVALLHKIPKSVKEALTAMVRRGAMVSTGVSISSNGFQGAMVSTASPGSMACRAS</sequence>
<evidence type="ECO:0000313" key="2">
    <source>
        <dbReference type="Proteomes" id="UP001642484"/>
    </source>
</evidence>
<reference evidence="1 2" key="1">
    <citation type="submission" date="2024-02" db="EMBL/GenBank/DDBJ databases">
        <authorList>
            <person name="Chen Y."/>
            <person name="Shah S."/>
            <person name="Dougan E. K."/>
            <person name="Thang M."/>
            <person name="Chan C."/>
        </authorList>
    </citation>
    <scope>NUCLEOTIDE SEQUENCE [LARGE SCALE GENOMIC DNA]</scope>
</reference>
<proteinExistence type="predicted"/>
<comment type="caution">
    <text evidence="1">The sequence shown here is derived from an EMBL/GenBank/DDBJ whole genome shotgun (WGS) entry which is preliminary data.</text>
</comment>
<name>A0ABP0NN84_9DINO</name>
<protein>
    <submittedName>
        <fullName evidence="1">Uncharacterized protein</fullName>
    </submittedName>
</protein>
<organism evidence="1 2">
    <name type="scientific">Durusdinium trenchii</name>
    <dbReference type="NCBI Taxonomy" id="1381693"/>
    <lineage>
        <taxon>Eukaryota</taxon>
        <taxon>Sar</taxon>
        <taxon>Alveolata</taxon>
        <taxon>Dinophyceae</taxon>
        <taxon>Suessiales</taxon>
        <taxon>Symbiodiniaceae</taxon>
        <taxon>Durusdinium</taxon>
    </lineage>
</organism>
<dbReference type="Proteomes" id="UP001642484">
    <property type="component" value="Unassembled WGS sequence"/>
</dbReference>